<dbReference type="InterPro" id="IPR000308">
    <property type="entry name" value="14-3-3"/>
</dbReference>
<evidence type="ECO:0000313" key="3">
    <source>
        <dbReference type="Proteomes" id="UP000515154"/>
    </source>
</evidence>
<dbReference type="KEGG" id="osn:115229196"/>
<organism evidence="3 4">
    <name type="scientific">Octopus sinensis</name>
    <name type="common">East Asian common octopus</name>
    <dbReference type="NCBI Taxonomy" id="2607531"/>
    <lineage>
        <taxon>Eukaryota</taxon>
        <taxon>Metazoa</taxon>
        <taxon>Spiralia</taxon>
        <taxon>Lophotrochozoa</taxon>
        <taxon>Mollusca</taxon>
        <taxon>Cephalopoda</taxon>
        <taxon>Coleoidea</taxon>
        <taxon>Octopodiformes</taxon>
        <taxon>Octopoda</taxon>
        <taxon>Incirrata</taxon>
        <taxon>Octopodidae</taxon>
        <taxon>Octopus</taxon>
    </lineage>
</organism>
<dbReference type="PRINTS" id="PR00305">
    <property type="entry name" value="1433ZETA"/>
</dbReference>
<keyword evidence="3" id="KW-1185">Reference proteome</keyword>
<reference evidence="4" key="1">
    <citation type="submission" date="2025-08" db="UniProtKB">
        <authorList>
            <consortium name="RefSeq"/>
        </authorList>
    </citation>
    <scope>IDENTIFICATION</scope>
</reference>
<gene>
    <name evidence="4" type="primary">LOC115229196</name>
</gene>
<dbReference type="RefSeq" id="XP_029655452.1">
    <property type="nucleotide sequence ID" value="XM_029799592.1"/>
</dbReference>
<accession>A0A6P7U1P0</accession>
<name>A0A6P7U1P0_9MOLL</name>
<sequence>MNTREYHKTKAKLYDHLDMFPNMVESISQLISSENDPKLSTEERNLFSVAFKNTIDPMRTAFRQLSRLRDTNTEEVTCEIISEVLNQQKEEIVKICNKISDIVRTLLLNDQLTDENRVFYCKMIGDYLRYKAELKTEDYPRTLHGLS</sequence>
<dbReference type="SUPFAM" id="SSF48445">
    <property type="entry name" value="14-3-3 protein"/>
    <property type="match status" value="1"/>
</dbReference>
<protein>
    <submittedName>
        <fullName evidence="4">14-3-3-like protein GF14-E</fullName>
    </submittedName>
</protein>
<feature type="domain" description="14-3-3" evidence="2">
    <location>
        <begin position="10"/>
        <end position="138"/>
    </location>
</feature>
<dbReference type="InterPro" id="IPR023410">
    <property type="entry name" value="14-3-3_domain"/>
</dbReference>
<evidence type="ECO:0000259" key="2">
    <source>
        <dbReference type="Pfam" id="PF00244"/>
    </source>
</evidence>
<comment type="similarity">
    <text evidence="1">Belongs to the 14-3-3 family.</text>
</comment>
<dbReference type="PANTHER" id="PTHR18860">
    <property type="entry name" value="14-3-3 PROTEIN"/>
    <property type="match status" value="1"/>
</dbReference>
<dbReference type="Gene3D" id="1.20.190.20">
    <property type="entry name" value="14-3-3 domain"/>
    <property type="match status" value="1"/>
</dbReference>
<feature type="non-terminal residue" evidence="4">
    <location>
        <position position="147"/>
    </location>
</feature>
<proteinExistence type="inferred from homology"/>
<dbReference type="Proteomes" id="UP000515154">
    <property type="component" value="Unplaced"/>
</dbReference>
<dbReference type="AlphaFoldDB" id="A0A6P7U1P0"/>
<evidence type="ECO:0000313" key="4">
    <source>
        <dbReference type="RefSeq" id="XP_029655452.1"/>
    </source>
</evidence>
<evidence type="ECO:0000256" key="1">
    <source>
        <dbReference type="ARBA" id="ARBA00006141"/>
    </source>
</evidence>
<dbReference type="InterPro" id="IPR036815">
    <property type="entry name" value="14-3-3_dom_sf"/>
</dbReference>
<dbReference type="Pfam" id="PF00244">
    <property type="entry name" value="14-3-3"/>
    <property type="match status" value="1"/>
</dbReference>